<keyword evidence="2" id="KW-0732">Signal</keyword>
<evidence type="ECO:0000256" key="2">
    <source>
        <dbReference type="SAM" id="SignalP"/>
    </source>
</evidence>
<feature type="domain" description="Dienelactone hydrolase" evidence="3">
    <location>
        <begin position="57"/>
        <end position="248"/>
    </location>
</feature>
<evidence type="ECO:0000259" key="3">
    <source>
        <dbReference type="Pfam" id="PF01738"/>
    </source>
</evidence>
<dbReference type="Gene3D" id="3.40.50.1820">
    <property type="entry name" value="alpha/beta hydrolase"/>
    <property type="match status" value="1"/>
</dbReference>
<protein>
    <submittedName>
        <fullName evidence="4">Dienelactone hydrolase</fullName>
    </submittedName>
</protein>
<comment type="caution">
    <text evidence="4">The sequence shown here is derived from an EMBL/GenBank/DDBJ whole genome shotgun (WGS) entry which is preliminary data.</text>
</comment>
<reference evidence="4 5" key="1">
    <citation type="submission" date="2024-02" db="EMBL/GenBank/DDBJ databases">
        <title>Adaptive strategies in a cosmopolitan and abundant soil bacterium.</title>
        <authorList>
            <person name="Carini P."/>
        </authorList>
    </citation>
    <scope>NUCLEOTIDE SEQUENCE [LARGE SCALE GENOMIC DNA]</scope>
    <source>
        <strain evidence="4 5">AZCC 1608</strain>
    </source>
</reference>
<dbReference type="EMBL" id="JAZHRV010000001">
    <property type="protein sequence ID" value="MEH2557530.1"/>
    <property type="molecule type" value="Genomic_DNA"/>
</dbReference>
<dbReference type="RefSeq" id="WP_334483828.1">
    <property type="nucleotide sequence ID" value="NZ_JAZHRV010000001.1"/>
</dbReference>
<dbReference type="Pfam" id="PF01738">
    <property type="entry name" value="DLH"/>
    <property type="match status" value="1"/>
</dbReference>
<keyword evidence="1 4" id="KW-0378">Hydrolase</keyword>
<dbReference type="PANTHER" id="PTHR22946:SF9">
    <property type="entry name" value="POLYKETIDE TRANSFERASE AF380"/>
    <property type="match status" value="1"/>
</dbReference>
<gene>
    <name evidence="4" type="ORF">V1286_005059</name>
</gene>
<feature type="signal peptide" evidence="2">
    <location>
        <begin position="1"/>
        <end position="20"/>
    </location>
</feature>
<organism evidence="4 5">
    <name type="scientific">Bradyrhizobium algeriense</name>
    <dbReference type="NCBI Taxonomy" id="634784"/>
    <lineage>
        <taxon>Bacteria</taxon>
        <taxon>Pseudomonadati</taxon>
        <taxon>Pseudomonadota</taxon>
        <taxon>Alphaproteobacteria</taxon>
        <taxon>Hyphomicrobiales</taxon>
        <taxon>Nitrobacteraceae</taxon>
        <taxon>Bradyrhizobium</taxon>
    </lineage>
</organism>
<accession>A0ABU8BG54</accession>
<name>A0ABU8BG54_9BRAD</name>
<dbReference type="Proteomes" id="UP001364224">
    <property type="component" value="Unassembled WGS sequence"/>
</dbReference>
<dbReference type="SUPFAM" id="SSF53474">
    <property type="entry name" value="alpha/beta-Hydrolases"/>
    <property type="match status" value="1"/>
</dbReference>
<evidence type="ECO:0000313" key="5">
    <source>
        <dbReference type="Proteomes" id="UP001364224"/>
    </source>
</evidence>
<keyword evidence="5" id="KW-1185">Reference proteome</keyword>
<dbReference type="GO" id="GO:0016787">
    <property type="term" value="F:hydrolase activity"/>
    <property type="evidence" value="ECO:0007669"/>
    <property type="project" value="UniProtKB-KW"/>
</dbReference>
<proteinExistence type="predicted"/>
<sequence>MIRLATATTILAAMILGANAQVARLELHPVLSVTLKDSDFLGGRKDGQQVTIAGELRIPKAGNEKLSAVVLLHGSGGVGGTGSMIDEWSRELNQLGIATFALDSFAGRGIVSTVLDQTQLGRLNMVGDAYRALDVLAKHSRIDANRVAVMGFSRGGQAALYSAMNRLYGTLGPANNLQFAAHIAFYPDCMTSYRADTEVSDKPIRILHGAADDYNPVAPCHAYVERLTKAHKDIKLIEYLDAHHVFDAPIFRTPLTVTAATTTRRCQLAEGDDNQIVNRETQKPFTFGDTCVEKGPTLAYNETASNQARVFVRDFLTQAFQLKQ</sequence>
<feature type="chain" id="PRO_5047220930" evidence="2">
    <location>
        <begin position="21"/>
        <end position="324"/>
    </location>
</feature>
<dbReference type="InterPro" id="IPR002925">
    <property type="entry name" value="Dienelactn_hydro"/>
</dbReference>
<evidence type="ECO:0000256" key="1">
    <source>
        <dbReference type="ARBA" id="ARBA00022801"/>
    </source>
</evidence>
<dbReference type="InterPro" id="IPR050261">
    <property type="entry name" value="FrsA_esterase"/>
</dbReference>
<evidence type="ECO:0000313" key="4">
    <source>
        <dbReference type="EMBL" id="MEH2557530.1"/>
    </source>
</evidence>
<dbReference type="InterPro" id="IPR029058">
    <property type="entry name" value="AB_hydrolase_fold"/>
</dbReference>
<dbReference type="PANTHER" id="PTHR22946">
    <property type="entry name" value="DIENELACTONE HYDROLASE DOMAIN-CONTAINING PROTEIN-RELATED"/>
    <property type="match status" value="1"/>
</dbReference>